<dbReference type="AlphaFoldDB" id="A0A1A9V6S5"/>
<dbReference type="VEuPathDB" id="VectorBase:GAUT027738"/>
<reference evidence="1" key="1">
    <citation type="submission" date="2020-05" db="UniProtKB">
        <authorList>
            <consortium name="EnsemblMetazoa"/>
        </authorList>
    </citation>
    <scope>IDENTIFICATION</scope>
    <source>
        <strain evidence="1">TTRI</strain>
    </source>
</reference>
<dbReference type="EnsemblMetazoa" id="GAUT027738-RA">
    <property type="protein sequence ID" value="GAUT027738-PA"/>
    <property type="gene ID" value="GAUT027738"/>
</dbReference>
<evidence type="ECO:0000313" key="1">
    <source>
        <dbReference type="EnsemblMetazoa" id="GAUT027738-PA"/>
    </source>
</evidence>
<name>A0A1A9V6S5_GLOAU</name>
<organism evidence="1 2">
    <name type="scientific">Glossina austeni</name>
    <name type="common">Savannah tsetse fly</name>
    <dbReference type="NCBI Taxonomy" id="7395"/>
    <lineage>
        <taxon>Eukaryota</taxon>
        <taxon>Metazoa</taxon>
        <taxon>Ecdysozoa</taxon>
        <taxon>Arthropoda</taxon>
        <taxon>Hexapoda</taxon>
        <taxon>Insecta</taxon>
        <taxon>Pterygota</taxon>
        <taxon>Neoptera</taxon>
        <taxon>Endopterygota</taxon>
        <taxon>Diptera</taxon>
        <taxon>Brachycera</taxon>
        <taxon>Muscomorpha</taxon>
        <taxon>Hippoboscoidea</taxon>
        <taxon>Glossinidae</taxon>
        <taxon>Glossina</taxon>
    </lineage>
</organism>
<accession>A0A1A9V6S5</accession>
<proteinExistence type="predicted"/>
<keyword evidence="2" id="KW-1185">Reference proteome</keyword>
<evidence type="ECO:0000313" key="2">
    <source>
        <dbReference type="Proteomes" id="UP000078200"/>
    </source>
</evidence>
<protein>
    <submittedName>
        <fullName evidence="1">Uncharacterized protein</fullName>
    </submittedName>
</protein>
<sequence>MLSSTAAYLYLTYTIVYSYPYVDEYARKYAQINITVCPTHKLILMSTCSMDKLCPQILYSVRPFRPYPLAGAAQRPREGKQTQENLYLQALGSPFINSLHSVPASYHPLLYYFILTPQVQEVSDFQNCEFPSLRKNLKKLLYSYVTCNAFYSLYKFISNLQRIRTEGPIISKSVYLLLHLYTNKCEKSCIYYC</sequence>
<dbReference type="Proteomes" id="UP000078200">
    <property type="component" value="Unassembled WGS sequence"/>
</dbReference>